<proteinExistence type="inferred from homology"/>
<dbReference type="EMBL" id="CP003630">
    <property type="protein sequence ID" value="AFZ21492.1"/>
    <property type="molecule type" value="Genomic_DNA"/>
</dbReference>
<sequence length="453" mass="48395">METTEAVRVKKRRIPPIFYILMVGLSLISAPRFLGTFKSGSRSGSIGNYLLISEKVTSDKKQGIEAFAKGDYQQAIASFKNSLLQQPNDPETLIYLNNAQAGNDALKIAVSVPIGSNLNVAQEILRGVATAQAEINKNGGINGQKLQVQIVNDENDPKIARKLAQDLVNDPQVLGVLGHNSSDASLAAAPIYQKKGLVMISATSSANNLSGFGSYIFRTVPAANVMAETLADYAIKTARKTKIAFCYDSQTQSNVSFKDEFLAALVSKGGQLVPTVCDLSAPNFNPSTAVTQAINSGADGLFISSHIDRIESAIALAKANQGKLALFSSPTLYTVKTLQAGQQDVKGLALAAPWHPQVNPSFAQKMTQQWRGKVSWRTATAYDATQAMIAGLQQSQNREGLQQALHSQGFSVQGASGAVRFAPSGDRISQPVIVQVQSKGVDHDFVMLPTTDP</sequence>
<dbReference type="SUPFAM" id="SSF53822">
    <property type="entry name" value="Periplasmic binding protein-like I"/>
    <property type="match status" value="1"/>
</dbReference>
<keyword evidence="6" id="KW-1185">Reference proteome</keyword>
<reference evidence="5 6" key="1">
    <citation type="submission" date="2012-06" db="EMBL/GenBank/DDBJ databases">
        <title>Finished chromosome of genome of Microcoleus sp. PCC 7113.</title>
        <authorList>
            <consortium name="US DOE Joint Genome Institute"/>
            <person name="Gugger M."/>
            <person name="Coursin T."/>
            <person name="Rippka R."/>
            <person name="Tandeau De Marsac N."/>
            <person name="Huntemann M."/>
            <person name="Wei C.-L."/>
            <person name="Han J."/>
            <person name="Detter J.C."/>
            <person name="Han C."/>
            <person name="Tapia R."/>
            <person name="Chen A."/>
            <person name="Kyrpides N."/>
            <person name="Mavromatis K."/>
            <person name="Markowitz V."/>
            <person name="Szeto E."/>
            <person name="Ivanova N."/>
            <person name="Pagani I."/>
            <person name="Pati A."/>
            <person name="Goodwin L."/>
            <person name="Nordberg H.P."/>
            <person name="Cantor M.N."/>
            <person name="Hua S.X."/>
            <person name="Woyke T."/>
            <person name="Kerfeld C.A."/>
        </authorList>
    </citation>
    <scope>NUCLEOTIDE SEQUENCE [LARGE SCALE GENOMIC DNA]</scope>
    <source>
        <strain evidence="5 6">PCC 7113</strain>
    </source>
</reference>
<dbReference type="eggNOG" id="COG0683">
    <property type="taxonomic scope" value="Bacteria"/>
</dbReference>
<accession>K9WPL7</accession>
<keyword evidence="3" id="KW-0812">Transmembrane</keyword>
<dbReference type="InterPro" id="IPR028081">
    <property type="entry name" value="Leu-bd"/>
</dbReference>
<dbReference type="Pfam" id="PF13458">
    <property type="entry name" value="Peripla_BP_6"/>
    <property type="match status" value="1"/>
</dbReference>
<dbReference type="PANTHER" id="PTHR30483:SF6">
    <property type="entry name" value="PERIPLASMIC BINDING PROTEIN OF ABC TRANSPORTER FOR NATURAL AMINO ACIDS"/>
    <property type="match status" value="1"/>
</dbReference>
<dbReference type="HOGENOM" id="CLU_038795_0_0_3"/>
<dbReference type="InterPro" id="IPR028082">
    <property type="entry name" value="Peripla_BP_I"/>
</dbReference>
<dbReference type="OrthoDB" id="446586at2"/>
<evidence type="ECO:0000256" key="2">
    <source>
        <dbReference type="ARBA" id="ARBA00022729"/>
    </source>
</evidence>
<evidence type="ECO:0000256" key="1">
    <source>
        <dbReference type="ARBA" id="ARBA00010062"/>
    </source>
</evidence>
<evidence type="ECO:0000313" key="6">
    <source>
        <dbReference type="Proteomes" id="UP000010471"/>
    </source>
</evidence>
<feature type="domain" description="Leucine-binding protein" evidence="4">
    <location>
        <begin position="107"/>
        <end position="438"/>
    </location>
</feature>
<dbReference type="PANTHER" id="PTHR30483">
    <property type="entry name" value="LEUCINE-SPECIFIC-BINDING PROTEIN"/>
    <property type="match status" value="1"/>
</dbReference>
<dbReference type="KEGG" id="mic:Mic7113_5879"/>
<evidence type="ECO:0000259" key="4">
    <source>
        <dbReference type="Pfam" id="PF13458"/>
    </source>
</evidence>
<dbReference type="PATRIC" id="fig|1173027.3.peg.6515"/>
<keyword evidence="3" id="KW-1133">Transmembrane helix</keyword>
<dbReference type="CDD" id="cd06268">
    <property type="entry name" value="PBP1_ABC_transporter_LIVBP-like"/>
    <property type="match status" value="1"/>
</dbReference>
<dbReference type="Gene3D" id="3.40.50.2300">
    <property type="match status" value="2"/>
</dbReference>
<dbReference type="RefSeq" id="WP_015185621.1">
    <property type="nucleotide sequence ID" value="NC_019738.1"/>
</dbReference>
<gene>
    <name evidence="5" type="ORF">Mic7113_5879</name>
</gene>
<name>K9WPL7_9CYAN</name>
<evidence type="ECO:0000256" key="3">
    <source>
        <dbReference type="SAM" id="Phobius"/>
    </source>
</evidence>
<dbReference type="InterPro" id="IPR051010">
    <property type="entry name" value="BCAA_transport"/>
</dbReference>
<feature type="transmembrane region" description="Helical" evidence="3">
    <location>
        <begin position="17"/>
        <end position="34"/>
    </location>
</feature>
<dbReference type="AlphaFoldDB" id="K9WPL7"/>
<comment type="similarity">
    <text evidence="1">Belongs to the leucine-binding protein family.</text>
</comment>
<dbReference type="Proteomes" id="UP000010471">
    <property type="component" value="Chromosome"/>
</dbReference>
<dbReference type="STRING" id="1173027.Mic7113_5879"/>
<organism evidence="5 6">
    <name type="scientific">Allocoleopsis franciscana PCC 7113</name>
    <dbReference type="NCBI Taxonomy" id="1173027"/>
    <lineage>
        <taxon>Bacteria</taxon>
        <taxon>Bacillati</taxon>
        <taxon>Cyanobacteriota</taxon>
        <taxon>Cyanophyceae</taxon>
        <taxon>Coleofasciculales</taxon>
        <taxon>Coleofasciculaceae</taxon>
        <taxon>Allocoleopsis</taxon>
        <taxon>Allocoleopsis franciscana</taxon>
    </lineage>
</organism>
<keyword evidence="3" id="KW-0472">Membrane</keyword>
<protein>
    <submittedName>
        <fullName evidence="5">Amino acid/amide ABC transporter substrate-binding protein, HAAT family</fullName>
    </submittedName>
</protein>
<evidence type="ECO:0000313" key="5">
    <source>
        <dbReference type="EMBL" id="AFZ21492.1"/>
    </source>
</evidence>
<keyword evidence="2" id="KW-0732">Signal</keyword>